<gene>
    <name evidence="7" type="primary">MDE1</name>
    <name evidence="9" type="ORF">DAKH74_056720</name>
</gene>
<feature type="binding site" evidence="7">
    <location>
        <position position="91"/>
    </location>
    <ligand>
        <name>substrate</name>
    </ligand>
</feature>
<keyword evidence="6 7" id="KW-0456">Lyase</keyword>
<keyword evidence="3 7" id="KW-0479">Metal-binding</keyword>
<evidence type="ECO:0000256" key="7">
    <source>
        <dbReference type="HAMAP-Rule" id="MF_03116"/>
    </source>
</evidence>
<feature type="binding site" evidence="7">
    <location>
        <position position="109"/>
    </location>
    <ligand>
        <name>Zn(2+)</name>
        <dbReference type="ChEBI" id="CHEBI:29105"/>
    </ligand>
</feature>
<dbReference type="GO" id="GO:0019509">
    <property type="term" value="P:L-methionine salvage from methylthioadenosine"/>
    <property type="evidence" value="ECO:0007669"/>
    <property type="project" value="UniProtKB-UniRule"/>
</dbReference>
<dbReference type="GO" id="GO:0046570">
    <property type="term" value="F:methylthioribulose 1-phosphate dehydratase activity"/>
    <property type="evidence" value="ECO:0007669"/>
    <property type="project" value="UniProtKB-UniRule"/>
</dbReference>
<evidence type="ECO:0000256" key="3">
    <source>
        <dbReference type="ARBA" id="ARBA00022723"/>
    </source>
</evidence>
<dbReference type="AlphaFoldDB" id="A0AAV5S6E8"/>
<reference evidence="9 10" key="1">
    <citation type="journal article" date="2023" name="Elife">
        <title>Identification of key yeast species and microbe-microbe interactions impacting larval growth of Drosophila in the wild.</title>
        <authorList>
            <person name="Mure A."/>
            <person name="Sugiura Y."/>
            <person name="Maeda R."/>
            <person name="Honda K."/>
            <person name="Sakurai N."/>
            <person name="Takahashi Y."/>
            <person name="Watada M."/>
            <person name="Katoh T."/>
            <person name="Gotoh A."/>
            <person name="Gotoh Y."/>
            <person name="Taniguchi I."/>
            <person name="Nakamura K."/>
            <person name="Hayashi T."/>
            <person name="Katayama T."/>
            <person name="Uemura T."/>
            <person name="Hattori Y."/>
        </authorList>
    </citation>
    <scope>NUCLEOTIDE SEQUENCE [LARGE SCALE GENOMIC DNA]</scope>
    <source>
        <strain evidence="9 10">KH-74</strain>
    </source>
</reference>
<dbReference type="InterPro" id="IPR036409">
    <property type="entry name" value="Aldolase_II/adducin_N_sf"/>
</dbReference>
<evidence type="ECO:0000313" key="10">
    <source>
        <dbReference type="Proteomes" id="UP001377567"/>
    </source>
</evidence>
<comment type="caution">
    <text evidence="9">The sequence shown here is derived from an EMBL/GenBank/DDBJ whole genome shotgun (WGS) entry which is preliminary data.</text>
</comment>
<dbReference type="Proteomes" id="UP001377567">
    <property type="component" value="Unassembled WGS sequence"/>
</dbReference>
<comment type="cofactor">
    <cofactor evidence="7">
        <name>Zn(2+)</name>
        <dbReference type="ChEBI" id="CHEBI:29105"/>
    </cofactor>
    <text evidence="7">Binds 1 zinc ion per subunit.</text>
</comment>
<dbReference type="GO" id="GO:0005737">
    <property type="term" value="C:cytoplasm"/>
    <property type="evidence" value="ECO:0007669"/>
    <property type="project" value="UniProtKB-SubCell"/>
</dbReference>
<sequence>MMQDHLVVSDDSNHPANMVCSLSRQFYEKEWCVGTGGSIAIRDEETGFCYLAPSGVQKELLKPQDLFVLDGNSKEQDVYLRKPAGLKLSDCTPIFQMLFQNFNAGAIIHTHSPNAVLTSLLYDDVFEISHIEQIKALPSERVNAETGKPVNLLFEDTLKIPIIDNQNFEYELTDGLQEMCQKWPHGCAVLVRRHGIFVWGPSITKAKIYNESIDYLLGLAIKMHQLGIPTVKKN</sequence>
<dbReference type="HAMAP" id="MF_03116">
    <property type="entry name" value="Salvage_MtnB_euk"/>
    <property type="match status" value="1"/>
</dbReference>
<evidence type="ECO:0000256" key="4">
    <source>
        <dbReference type="ARBA" id="ARBA00022833"/>
    </source>
</evidence>
<feature type="binding site" evidence="7">
    <location>
        <position position="194"/>
    </location>
    <ligand>
        <name>Zn(2+)</name>
        <dbReference type="ChEBI" id="CHEBI:29105"/>
    </ligand>
</feature>
<dbReference type="FunFam" id="3.40.225.10:FF:000003">
    <property type="entry name" value="Methylthioribulose-1-phosphate dehydratase"/>
    <property type="match status" value="1"/>
</dbReference>
<dbReference type="PANTHER" id="PTHR10640">
    <property type="entry name" value="METHYLTHIORIBULOSE-1-PHOSPHATE DEHYDRATASE"/>
    <property type="match status" value="1"/>
</dbReference>
<dbReference type="SUPFAM" id="SSF53639">
    <property type="entry name" value="AraD/HMP-PK domain-like"/>
    <property type="match status" value="1"/>
</dbReference>
<comment type="similarity">
    <text evidence="7">Belongs to the aldolase class II family. MtnB subfamily.</text>
</comment>
<keyword evidence="4 7" id="KW-0862">Zinc</keyword>
<dbReference type="EC" id="4.2.1.109" evidence="7"/>
<organism evidence="9 10">
    <name type="scientific">Maudiozyma humilis</name>
    <name type="common">Sour dough yeast</name>
    <name type="synonym">Kazachstania humilis</name>
    <dbReference type="NCBI Taxonomy" id="51915"/>
    <lineage>
        <taxon>Eukaryota</taxon>
        <taxon>Fungi</taxon>
        <taxon>Dikarya</taxon>
        <taxon>Ascomycota</taxon>
        <taxon>Saccharomycotina</taxon>
        <taxon>Saccharomycetes</taxon>
        <taxon>Saccharomycetales</taxon>
        <taxon>Saccharomycetaceae</taxon>
        <taxon>Maudiozyma</taxon>
    </lineage>
</organism>
<comment type="catalytic activity">
    <reaction evidence="7">
        <text>5-(methylsulfanyl)-D-ribulose 1-phosphate = 5-methylsulfanyl-2,3-dioxopentyl phosphate + H2O</text>
        <dbReference type="Rhea" id="RHEA:15549"/>
        <dbReference type="ChEBI" id="CHEBI:15377"/>
        <dbReference type="ChEBI" id="CHEBI:58548"/>
        <dbReference type="ChEBI" id="CHEBI:58828"/>
        <dbReference type="EC" id="4.2.1.109"/>
    </reaction>
</comment>
<evidence type="ECO:0000256" key="1">
    <source>
        <dbReference type="ARBA" id="ARBA00022490"/>
    </source>
</evidence>
<dbReference type="Pfam" id="PF00596">
    <property type="entry name" value="Aldolase_II"/>
    <property type="match status" value="1"/>
</dbReference>
<keyword evidence="1 7" id="KW-0963">Cytoplasm</keyword>
<dbReference type="GO" id="GO:0008270">
    <property type="term" value="F:zinc ion binding"/>
    <property type="evidence" value="ECO:0007669"/>
    <property type="project" value="UniProtKB-UniRule"/>
</dbReference>
<dbReference type="InterPro" id="IPR017714">
    <property type="entry name" value="MethylthioRu-1-P_deHdtase_MtnB"/>
</dbReference>
<dbReference type="InterPro" id="IPR001303">
    <property type="entry name" value="Aldolase_II/adducin_N"/>
</dbReference>
<evidence type="ECO:0000256" key="5">
    <source>
        <dbReference type="ARBA" id="ARBA00023167"/>
    </source>
</evidence>
<evidence type="ECO:0000259" key="8">
    <source>
        <dbReference type="SMART" id="SM01007"/>
    </source>
</evidence>
<dbReference type="NCBIfam" id="TIGR03328">
    <property type="entry name" value="salvage_mtnB"/>
    <property type="match status" value="1"/>
</dbReference>
<dbReference type="SMART" id="SM01007">
    <property type="entry name" value="Aldolase_II"/>
    <property type="match status" value="1"/>
</dbReference>
<evidence type="ECO:0000313" key="9">
    <source>
        <dbReference type="EMBL" id="GMM59055.1"/>
    </source>
</evidence>
<comment type="function">
    <text evidence="7">Catalyzes the dehydration of methylthioribulose-1-phosphate (MTRu-1-P) into 2,3-diketo-5-methylthiopentyl-1-phosphate (DK-MTP-1-P).</text>
</comment>
<evidence type="ECO:0000256" key="6">
    <source>
        <dbReference type="ARBA" id="ARBA00023239"/>
    </source>
</evidence>
<evidence type="ECO:0000256" key="2">
    <source>
        <dbReference type="ARBA" id="ARBA00022605"/>
    </source>
</evidence>
<dbReference type="Gene3D" id="3.40.225.10">
    <property type="entry name" value="Class II aldolase/adducin N-terminal domain"/>
    <property type="match status" value="1"/>
</dbReference>
<comment type="subcellular location">
    <subcellularLocation>
        <location evidence="7">Cytoplasm</location>
    </subcellularLocation>
</comment>
<feature type="binding site" evidence="7">
    <location>
        <position position="111"/>
    </location>
    <ligand>
        <name>Zn(2+)</name>
        <dbReference type="ChEBI" id="CHEBI:29105"/>
    </ligand>
</feature>
<keyword evidence="5 7" id="KW-0486">Methionine biosynthesis</keyword>
<keyword evidence="10" id="KW-1185">Reference proteome</keyword>
<accession>A0AAV5S6E8</accession>
<protein>
    <recommendedName>
        <fullName evidence="7">Methylthioribulose-1-phosphate dehydratase</fullName>
        <shortName evidence="7">MTRu-1-P dehydratase</shortName>
        <ecNumber evidence="7">4.2.1.109</ecNumber>
    </recommendedName>
</protein>
<proteinExistence type="inferred from homology"/>
<dbReference type="EMBL" id="BTGD01000025">
    <property type="protein sequence ID" value="GMM59055.1"/>
    <property type="molecule type" value="Genomic_DNA"/>
</dbReference>
<dbReference type="PANTHER" id="PTHR10640:SF7">
    <property type="entry name" value="METHYLTHIORIBULOSE-1-PHOSPHATE DEHYDRATASE"/>
    <property type="match status" value="1"/>
</dbReference>
<name>A0AAV5S6E8_MAUHU</name>
<dbReference type="InterPro" id="IPR027514">
    <property type="entry name" value="Salvage_MtnB_euk"/>
</dbReference>
<comment type="pathway">
    <text evidence="7">Amino-acid biosynthesis; L-methionine biosynthesis via salvage pathway; L-methionine from S-methyl-5-thio-alpha-D-ribose 1-phosphate: step 2/6.</text>
</comment>
<feature type="active site" description="Proton donor/acceptor" evidence="7">
    <location>
        <position position="132"/>
    </location>
</feature>
<feature type="domain" description="Class II aldolase/adducin N-terminal" evidence="8">
    <location>
        <begin position="17"/>
        <end position="221"/>
    </location>
</feature>
<keyword evidence="2 7" id="KW-0028">Amino-acid biosynthesis</keyword>